<dbReference type="Proteomes" id="UP001143910">
    <property type="component" value="Unassembled WGS sequence"/>
</dbReference>
<evidence type="ECO:0000313" key="2">
    <source>
        <dbReference type="Proteomes" id="UP001143910"/>
    </source>
</evidence>
<evidence type="ECO:0000313" key="1">
    <source>
        <dbReference type="EMBL" id="KAJ2977089.1"/>
    </source>
</evidence>
<proteinExistence type="predicted"/>
<protein>
    <submittedName>
        <fullName evidence="1">Uncharacterized protein</fullName>
    </submittedName>
</protein>
<organism evidence="1 2">
    <name type="scientific">Zarea fungicola</name>
    <dbReference type="NCBI Taxonomy" id="93591"/>
    <lineage>
        <taxon>Eukaryota</taxon>
        <taxon>Fungi</taxon>
        <taxon>Dikarya</taxon>
        <taxon>Ascomycota</taxon>
        <taxon>Pezizomycotina</taxon>
        <taxon>Sordariomycetes</taxon>
        <taxon>Hypocreomycetidae</taxon>
        <taxon>Hypocreales</taxon>
        <taxon>Cordycipitaceae</taxon>
        <taxon>Zarea</taxon>
    </lineage>
</organism>
<reference evidence="1" key="1">
    <citation type="submission" date="2022-08" db="EMBL/GenBank/DDBJ databases">
        <title>Genome Sequence of Lecanicillium fungicola.</title>
        <authorList>
            <person name="Buettner E."/>
        </authorList>
    </citation>
    <scope>NUCLEOTIDE SEQUENCE</scope>
    <source>
        <strain evidence="1">Babe33</strain>
    </source>
</reference>
<comment type="caution">
    <text evidence="1">The sequence shown here is derived from an EMBL/GenBank/DDBJ whole genome shotgun (WGS) entry which is preliminary data.</text>
</comment>
<gene>
    <name evidence="1" type="ORF">NQ176_g4569</name>
</gene>
<accession>A0ACC1NDU4</accession>
<sequence>MDEISRDGNSHLGMETCVDDTQVVENSDQQNEIQRTLGNLFLIGFDGTTLNTVEQATQLISALQWCAFAAGHKRPLLIAIDQENGSINSLVDDQLITQFPSAMAMATLNSPDMTRQIAAASAAELRCVGINWVTGPVLDVSSASGASAIGVRTYGDDPITVMTHGLETVRGLKSAGLACCGKHFPSYGDAQFPDGIESSIPSVATSSEEMKSHAFIPFRACIQAGMDAVLVGGLAMNIAGRKVKHACLDKAVVTGMLRNDCQFEGVVVSECLAMEALCQDIGISQGATMAFRAGCDMAMICTSYEAQMEGITGLRLAVEDGSVAMSDVIISNDRVNLMKDACTSWDRALNPPGPLGFAPLADQHFTLARKAYEGAISIVRDDYSNLESIRNLPKNTQILLLTPLIALFPSTATRESGKTPLHPAQATSASPRLAPGEDRFHSFGEILARLLKKHVVHTSYSSNGLRPMHERLISQSSAVIILTADAIRNSYQYGVTKHTNMQCRVEPLADGRSKPLVVVALSSPHDFLVDVSVGTYVCAYDSTMPTLTNIAQLLSGQLSGASLPPLALARQFKKSRKTSQQESPCTEVAWLVEAYNDARDRSAAENLLRKLPTAPPENEFLSSLSRIPSGKIFVVRNSSTKTILGMLISPTSSDMNNVLVDPDRRGIGIEESLRRHALAHCGNGALPKGEVRADIADTAKGWRYRELKIGTLKIPHYASPIAQLILVALAFFLCPGMYNALSGLGGGGQLDATVSNNATVALYSTFSVVAFFSGTVCNKLGVRVTLSLGCFGYALYVASFLSYNHTNNGAFVIAAGAILGVCAALLWAAESVIMISYPMEHQKGKYIGIFWMIFNMGGVIGSVIPLSQSIHSNSSGSVSDNTYIVFIVLTALGFVLSMAICDADKILRRDGSKILVMQHPTWKSELLGLFKVLRTDVYIVALFPMFLASNWFYTYQFNDFNLARFDVQTRSLNSVLYWSAQIFSSYLFGMLLDTSYATRKARARIGLGGLFALTMGVWGGGYAFQKTYTRQSASPESTKLDWTSGDYGGLVVLYIAFGAFDAIWQTYVYWTLGALSNNSRKLAILAGFYKSIQSAGAAVVYRLDALKLPYMNIFASTWALCAVGLACAAPVIWFKVDNHTAVAIDLEFIDGIDGIDEREKEELQAGPTVHKVEDA</sequence>
<keyword evidence="2" id="KW-1185">Reference proteome</keyword>
<name>A0ACC1NDU4_9HYPO</name>
<dbReference type="EMBL" id="JANJQO010000507">
    <property type="protein sequence ID" value="KAJ2977089.1"/>
    <property type="molecule type" value="Genomic_DNA"/>
</dbReference>